<keyword evidence="5" id="KW-1185">Reference proteome</keyword>
<reference evidence="6" key="1">
    <citation type="submission" date="2025-08" db="UniProtKB">
        <authorList>
            <consortium name="RefSeq"/>
        </authorList>
    </citation>
    <scope>IDENTIFICATION</scope>
</reference>
<dbReference type="OrthoDB" id="159299at2759"/>
<dbReference type="RefSeq" id="XP_008488063.1">
    <property type="nucleotide sequence ID" value="XM_008489841.3"/>
</dbReference>
<evidence type="ECO:0000313" key="5">
    <source>
        <dbReference type="Proteomes" id="UP000079169"/>
    </source>
</evidence>
<dbReference type="InterPro" id="IPR045238">
    <property type="entry name" value="Tim23-like"/>
</dbReference>
<dbReference type="KEGG" id="dci:103524808"/>
<organism evidence="5 6">
    <name type="scientific">Diaphorina citri</name>
    <name type="common">Asian citrus psyllid</name>
    <dbReference type="NCBI Taxonomy" id="121845"/>
    <lineage>
        <taxon>Eukaryota</taxon>
        <taxon>Metazoa</taxon>
        <taxon>Ecdysozoa</taxon>
        <taxon>Arthropoda</taxon>
        <taxon>Hexapoda</taxon>
        <taxon>Insecta</taxon>
        <taxon>Pterygota</taxon>
        <taxon>Neoptera</taxon>
        <taxon>Paraneoptera</taxon>
        <taxon>Hemiptera</taxon>
        <taxon>Sternorrhyncha</taxon>
        <taxon>Psylloidea</taxon>
        <taxon>Psyllidae</taxon>
        <taxon>Diaphorininae</taxon>
        <taxon>Diaphorina</taxon>
    </lineage>
</organism>
<dbReference type="CTD" id="3355096"/>
<evidence type="ECO:0000313" key="6">
    <source>
        <dbReference type="RefSeq" id="XP_008488063.1"/>
    </source>
</evidence>
<evidence type="ECO:0000256" key="1">
    <source>
        <dbReference type="ARBA" id="ARBA00004141"/>
    </source>
</evidence>
<gene>
    <name evidence="6" type="primary">LOC103524808</name>
</gene>
<dbReference type="PANTHER" id="PTHR15371">
    <property type="entry name" value="TIM23"/>
    <property type="match status" value="1"/>
</dbReference>
<dbReference type="GO" id="GO:0030150">
    <property type="term" value="P:protein import into mitochondrial matrix"/>
    <property type="evidence" value="ECO:0007669"/>
    <property type="project" value="TreeGrafter"/>
</dbReference>
<keyword evidence="4" id="KW-0472">Membrane</keyword>
<sequence length="193" mass="20678">MDSFGNSKNLSDTHIQAKSPYLDFDPAYLPKTSQPEFIFPEGASKQRGRFELAFSQIGGSCMLGAAIGGAEGFYKGLRNTTLEGQTGKLRRTQLLNHIMKHGSATASTLGTIAVMYSSFGVLLQTTRGTDDDFNTLTAATATGMLFRSTGGLKKCGLGGVVGLGIASLYVLWNKRDSLSDFGSQYNPARRISD</sequence>
<protein>
    <submittedName>
        <fullName evidence="6">Mitochondrial import inner membrane translocase subunit Tim23</fullName>
    </submittedName>
</protein>
<comment type="subcellular location">
    <subcellularLocation>
        <location evidence="1">Membrane</location>
        <topology evidence="1">Multi-pass membrane protein</topology>
    </subcellularLocation>
</comment>
<dbReference type="PaxDb" id="121845-A0A1S3DU77"/>
<dbReference type="AlphaFoldDB" id="A0A1S3DU77"/>
<accession>A0A1S3DU77</accession>
<dbReference type="Pfam" id="PF02466">
    <property type="entry name" value="Tim17"/>
    <property type="match status" value="1"/>
</dbReference>
<evidence type="ECO:0000256" key="4">
    <source>
        <dbReference type="ARBA" id="ARBA00023136"/>
    </source>
</evidence>
<dbReference type="GO" id="GO:0008320">
    <property type="term" value="F:protein transmembrane transporter activity"/>
    <property type="evidence" value="ECO:0007669"/>
    <property type="project" value="TreeGrafter"/>
</dbReference>
<dbReference type="GO" id="GO:0005744">
    <property type="term" value="C:TIM23 mitochondrial import inner membrane translocase complex"/>
    <property type="evidence" value="ECO:0007669"/>
    <property type="project" value="TreeGrafter"/>
</dbReference>
<proteinExistence type="predicted"/>
<dbReference type="OMA" id="DNDNIWS"/>
<keyword evidence="2" id="KW-0812">Transmembrane</keyword>
<dbReference type="PANTHER" id="PTHR15371:SF0">
    <property type="entry name" value="SD19278P"/>
    <property type="match status" value="1"/>
</dbReference>
<evidence type="ECO:0000256" key="2">
    <source>
        <dbReference type="ARBA" id="ARBA00022692"/>
    </source>
</evidence>
<keyword evidence="3" id="KW-1133">Transmembrane helix</keyword>
<evidence type="ECO:0000256" key="3">
    <source>
        <dbReference type="ARBA" id="ARBA00022989"/>
    </source>
</evidence>
<dbReference type="Proteomes" id="UP000079169">
    <property type="component" value="Unplaced"/>
</dbReference>
<dbReference type="GeneID" id="103524808"/>
<name>A0A1S3DU77_DIACI</name>
<dbReference type="STRING" id="121845.A0A1S3DU77"/>